<dbReference type="EMBL" id="MU005769">
    <property type="protein sequence ID" value="KAF2710023.1"/>
    <property type="molecule type" value="Genomic_DNA"/>
</dbReference>
<organism evidence="2 3">
    <name type="scientific">Pleomassaria siparia CBS 279.74</name>
    <dbReference type="NCBI Taxonomy" id="1314801"/>
    <lineage>
        <taxon>Eukaryota</taxon>
        <taxon>Fungi</taxon>
        <taxon>Dikarya</taxon>
        <taxon>Ascomycota</taxon>
        <taxon>Pezizomycotina</taxon>
        <taxon>Dothideomycetes</taxon>
        <taxon>Pleosporomycetidae</taxon>
        <taxon>Pleosporales</taxon>
        <taxon>Pleomassariaceae</taxon>
        <taxon>Pleomassaria</taxon>
    </lineage>
</organism>
<protein>
    <submittedName>
        <fullName evidence="2">Uncharacterized protein</fullName>
    </submittedName>
</protein>
<keyword evidence="1" id="KW-0812">Transmembrane</keyword>
<evidence type="ECO:0000256" key="1">
    <source>
        <dbReference type="SAM" id="Phobius"/>
    </source>
</evidence>
<evidence type="ECO:0000313" key="2">
    <source>
        <dbReference type="EMBL" id="KAF2710023.1"/>
    </source>
</evidence>
<sequence length="117" mass="13495">MPSRLAPLIVFDLIIWILTLRYLLRCTDCLLSEKAQARLVQPRNAGLIEVESKRFYRGSHRPAASISRYFTGHSLLLLATSSPVPPRRYHRRVWGILTCAHAELLGRERRTLITEEN</sequence>
<evidence type="ECO:0000313" key="3">
    <source>
        <dbReference type="Proteomes" id="UP000799428"/>
    </source>
</evidence>
<keyword evidence="1" id="KW-0472">Membrane</keyword>
<dbReference type="AlphaFoldDB" id="A0A6G1KBL2"/>
<name>A0A6G1KBL2_9PLEO</name>
<reference evidence="2" key="1">
    <citation type="journal article" date="2020" name="Stud. Mycol.">
        <title>101 Dothideomycetes genomes: a test case for predicting lifestyles and emergence of pathogens.</title>
        <authorList>
            <person name="Haridas S."/>
            <person name="Albert R."/>
            <person name="Binder M."/>
            <person name="Bloem J."/>
            <person name="Labutti K."/>
            <person name="Salamov A."/>
            <person name="Andreopoulos B."/>
            <person name="Baker S."/>
            <person name="Barry K."/>
            <person name="Bills G."/>
            <person name="Bluhm B."/>
            <person name="Cannon C."/>
            <person name="Castanera R."/>
            <person name="Culley D."/>
            <person name="Daum C."/>
            <person name="Ezra D."/>
            <person name="Gonzalez J."/>
            <person name="Henrissat B."/>
            <person name="Kuo A."/>
            <person name="Liang C."/>
            <person name="Lipzen A."/>
            <person name="Lutzoni F."/>
            <person name="Magnuson J."/>
            <person name="Mondo S."/>
            <person name="Nolan M."/>
            <person name="Ohm R."/>
            <person name="Pangilinan J."/>
            <person name="Park H.-J."/>
            <person name="Ramirez L."/>
            <person name="Alfaro M."/>
            <person name="Sun H."/>
            <person name="Tritt A."/>
            <person name="Yoshinaga Y."/>
            <person name="Zwiers L.-H."/>
            <person name="Turgeon B."/>
            <person name="Goodwin S."/>
            <person name="Spatafora J."/>
            <person name="Crous P."/>
            <person name="Grigoriev I."/>
        </authorList>
    </citation>
    <scope>NUCLEOTIDE SEQUENCE</scope>
    <source>
        <strain evidence="2">CBS 279.74</strain>
    </source>
</reference>
<proteinExistence type="predicted"/>
<keyword evidence="3" id="KW-1185">Reference proteome</keyword>
<gene>
    <name evidence="2" type="ORF">K504DRAFT_501311</name>
</gene>
<feature type="transmembrane region" description="Helical" evidence="1">
    <location>
        <begin position="6"/>
        <end position="24"/>
    </location>
</feature>
<accession>A0A6G1KBL2</accession>
<keyword evidence="1" id="KW-1133">Transmembrane helix</keyword>
<dbReference type="Proteomes" id="UP000799428">
    <property type="component" value="Unassembled WGS sequence"/>
</dbReference>